<dbReference type="PROSITE" id="PS51257">
    <property type="entry name" value="PROKAR_LIPOPROTEIN"/>
    <property type="match status" value="1"/>
</dbReference>
<evidence type="ECO:0000256" key="1">
    <source>
        <dbReference type="SAM" id="MobiDB-lite"/>
    </source>
</evidence>
<evidence type="ECO:0000256" key="2">
    <source>
        <dbReference type="SAM" id="SignalP"/>
    </source>
</evidence>
<keyword evidence="4" id="KW-1185">Reference proteome</keyword>
<feature type="region of interest" description="Disordered" evidence="1">
    <location>
        <begin position="33"/>
        <end position="64"/>
    </location>
</feature>
<gene>
    <name evidence="3" type="ORF">PsB1_2194</name>
</gene>
<sequence length="367" mass="39423">MKQKWLILTLVSILACAPMTANLDAWATDRKGFQKSPSTKLAPKKRKTTLPSSGKSSKGQKVKPNLPVQTGFFIPPGANTLGTHAALYAAYASDVGALSINTIQSGPALTLATERVARHLNSDRLALGIVAYGAAWAATNDQFVTEVRKLDAQIGREALITKLRTEIAFARTLRGGEQAAQTAARALTADAKSIQNQSSGFKQAAYDWQKLRWAMASTMDAKVRNNALRKLTPPAPVTETALALSALPEATLGPQTTQARTIAISDSVRLASQAARDGVVLSEPIRAWSPIDRMVSLAALSALGGPIDRKEDTEALMRDPRLVSCVNSSRLNMQMCNAATKQPYERSYCLAEHPLGEIAICMAKTVR</sequence>
<proteinExistence type="predicted"/>
<dbReference type="EMBL" id="BPFZ01000018">
    <property type="protein sequence ID" value="GIU68040.1"/>
    <property type="molecule type" value="Genomic_DNA"/>
</dbReference>
<reference evidence="3" key="1">
    <citation type="submission" date="2021-05" db="EMBL/GenBank/DDBJ databases">
        <authorList>
            <person name="Tanabe Y."/>
        </authorList>
    </citation>
    <scope>NUCLEOTIDE SEQUENCE</scope>
    <source>
        <strain evidence="3">BOTRYCO-1</strain>
    </source>
</reference>
<accession>A0ABQ4PY87</accession>
<reference evidence="3" key="2">
    <citation type="journal article" date="2023" name="ISME Commun">
        <title>Characterization of a bloom-associated alphaproteobacterial lineage, 'Candidatus Phycosocius': insights into freshwater algal-bacterial interactions.</title>
        <authorList>
            <person name="Tanabe Y."/>
            <person name="Yamaguchi H."/>
            <person name="Yoshida M."/>
            <person name="Kai A."/>
            <person name="Okazaki Y."/>
        </authorList>
    </citation>
    <scope>NUCLEOTIDE SEQUENCE</scope>
    <source>
        <strain evidence="3">BOTRYCO-1</strain>
    </source>
</reference>
<evidence type="ECO:0000313" key="4">
    <source>
        <dbReference type="Proteomes" id="UP001161064"/>
    </source>
</evidence>
<name>A0ABQ4PY87_9PROT</name>
<dbReference type="Proteomes" id="UP001161064">
    <property type="component" value="Unassembled WGS sequence"/>
</dbReference>
<feature type="compositionally biased region" description="Low complexity" evidence="1">
    <location>
        <begin position="52"/>
        <end position="63"/>
    </location>
</feature>
<keyword evidence="2" id="KW-0732">Signal</keyword>
<protein>
    <submittedName>
        <fullName evidence="3">Uncharacterized protein</fullName>
    </submittedName>
</protein>
<organism evidence="3 4">
    <name type="scientific">Candidatus Phycosocius spiralis</name>
    <dbReference type="NCBI Taxonomy" id="2815099"/>
    <lineage>
        <taxon>Bacteria</taxon>
        <taxon>Pseudomonadati</taxon>
        <taxon>Pseudomonadota</taxon>
        <taxon>Alphaproteobacteria</taxon>
        <taxon>Caulobacterales</taxon>
        <taxon>Caulobacterales incertae sedis</taxon>
        <taxon>Candidatus Phycosocius</taxon>
    </lineage>
</organism>
<feature type="signal peptide" evidence="2">
    <location>
        <begin position="1"/>
        <end position="21"/>
    </location>
</feature>
<evidence type="ECO:0000313" key="3">
    <source>
        <dbReference type="EMBL" id="GIU68040.1"/>
    </source>
</evidence>
<comment type="caution">
    <text evidence="3">The sequence shown here is derived from an EMBL/GenBank/DDBJ whole genome shotgun (WGS) entry which is preliminary data.</text>
</comment>
<feature type="chain" id="PRO_5047088841" evidence="2">
    <location>
        <begin position="22"/>
        <end position="367"/>
    </location>
</feature>